<protein>
    <submittedName>
        <fullName evidence="2">Cupin domain-containing protein</fullName>
    </submittedName>
</protein>
<dbReference type="PANTHER" id="PTHR36114:SF1">
    <property type="entry name" value="16.7 KDA PROTEIN IN WHIE LOCUS"/>
    <property type="match status" value="1"/>
</dbReference>
<dbReference type="Proteomes" id="UP001256827">
    <property type="component" value="Chromosome"/>
</dbReference>
<dbReference type="SUPFAM" id="SSF51182">
    <property type="entry name" value="RmlC-like cupins"/>
    <property type="match status" value="1"/>
</dbReference>
<organism evidence="2 3">
    <name type="scientific">Brevibacillus brevis</name>
    <name type="common">Bacillus brevis</name>
    <dbReference type="NCBI Taxonomy" id="1393"/>
    <lineage>
        <taxon>Bacteria</taxon>
        <taxon>Bacillati</taxon>
        <taxon>Bacillota</taxon>
        <taxon>Bacilli</taxon>
        <taxon>Bacillales</taxon>
        <taxon>Paenibacillaceae</taxon>
        <taxon>Brevibacillus</taxon>
    </lineage>
</organism>
<dbReference type="InterPro" id="IPR014710">
    <property type="entry name" value="RmlC-like_jellyroll"/>
</dbReference>
<feature type="domain" description="Cupin type-2" evidence="1">
    <location>
        <begin position="37"/>
        <end position="89"/>
    </location>
</feature>
<evidence type="ECO:0000313" key="3">
    <source>
        <dbReference type="Proteomes" id="UP001256827"/>
    </source>
</evidence>
<dbReference type="InterPro" id="IPR011051">
    <property type="entry name" value="RmlC_Cupin_sf"/>
</dbReference>
<evidence type="ECO:0000313" key="2">
    <source>
        <dbReference type="EMBL" id="WNC13621.1"/>
    </source>
</evidence>
<dbReference type="InterPro" id="IPR013096">
    <property type="entry name" value="Cupin_2"/>
</dbReference>
<name>A0ABY9T0N8_BREBE</name>
<dbReference type="Gene3D" id="2.60.120.10">
    <property type="entry name" value="Jelly Rolls"/>
    <property type="match status" value="1"/>
</dbReference>
<dbReference type="Pfam" id="PF07883">
    <property type="entry name" value="Cupin_2"/>
    <property type="match status" value="1"/>
</dbReference>
<evidence type="ECO:0000259" key="1">
    <source>
        <dbReference type="Pfam" id="PF07883"/>
    </source>
</evidence>
<reference evidence="2 3" key="1">
    <citation type="submission" date="2023-09" db="EMBL/GenBank/DDBJ databases">
        <title>Complete Genome and Methylome dissection of Bacillus brevis NEB573 original source of BbsI restriction endonuclease.</title>
        <authorList>
            <person name="Fomenkov A."/>
            <person name="Roberts R.D."/>
        </authorList>
    </citation>
    <scope>NUCLEOTIDE SEQUENCE [LARGE SCALE GENOMIC DNA]</scope>
    <source>
        <strain evidence="2 3">NEB573</strain>
    </source>
</reference>
<accession>A0ABY9T0N8</accession>
<proteinExistence type="predicted"/>
<dbReference type="InterPro" id="IPR052044">
    <property type="entry name" value="PKS_Associated_Protein"/>
</dbReference>
<dbReference type="EMBL" id="CP134050">
    <property type="protein sequence ID" value="WNC13621.1"/>
    <property type="molecule type" value="Genomic_DNA"/>
</dbReference>
<dbReference type="CDD" id="cd02226">
    <property type="entry name" value="cupin_YdbB-like"/>
    <property type="match status" value="1"/>
</dbReference>
<keyword evidence="3" id="KW-1185">Reference proteome</keyword>
<dbReference type="RefSeq" id="WP_310765169.1">
    <property type="nucleotide sequence ID" value="NZ_CP134050.1"/>
</dbReference>
<dbReference type="PANTHER" id="PTHR36114">
    <property type="entry name" value="16.7 KDA PROTEIN IN WHIE LOCUS"/>
    <property type="match status" value="1"/>
</dbReference>
<gene>
    <name evidence="2" type="ORF">RGB73_23465</name>
</gene>
<sequence>METVNLAEKFSQFEECWSPKIAGELNDSYIKLAKLHGEFVWHHHDEEDELFLVVKGRLLMQFRDREVWVEEGEFIVVPKGVEHRPVAPELCQVMLIEPKSTLNTGNVTNERTVTDLERI</sequence>